<keyword evidence="7" id="KW-1185">Reference proteome</keyword>
<dbReference type="InterPro" id="IPR006678">
    <property type="entry name" value="tRNA_intron_Endonuc_N"/>
</dbReference>
<comment type="similarity">
    <text evidence="1">Belongs to the tRNA-intron endonuclease family.</text>
</comment>
<dbReference type="GO" id="GO:0000214">
    <property type="term" value="C:tRNA-intron endonuclease complex"/>
    <property type="evidence" value="ECO:0007669"/>
    <property type="project" value="TreeGrafter"/>
</dbReference>
<organism evidence="6">
    <name type="scientific">Salvia splendens</name>
    <name type="common">Scarlet sage</name>
    <dbReference type="NCBI Taxonomy" id="180675"/>
    <lineage>
        <taxon>Eukaryota</taxon>
        <taxon>Viridiplantae</taxon>
        <taxon>Streptophyta</taxon>
        <taxon>Embryophyta</taxon>
        <taxon>Tracheophyta</taxon>
        <taxon>Spermatophyta</taxon>
        <taxon>Magnoliopsida</taxon>
        <taxon>eudicotyledons</taxon>
        <taxon>Gunneridae</taxon>
        <taxon>Pentapetalae</taxon>
        <taxon>asterids</taxon>
        <taxon>lamiids</taxon>
        <taxon>Lamiales</taxon>
        <taxon>Lamiaceae</taxon>
        <taxon>Nepetoideae</taxon>
        <taxon>Mentheae</taxon>
        <taxon>Salviinae</taxon>
        <taxon>Salvia</taxon>
        <taxon>Salvia subgen. Calosphace</taxon>
        <taxon>core Calosphace</taxon>
    </lineage>
</organism>
<accession>A0A8X8WLS8</accession>
<proteinExistence type="inferred from homology"/>
<dbReference type="PANTHER" id="PTHR21227">
    <property type="entry name" value="TRNA-SPLICING ENDONUCLEASE SUBUNIT SEN2"/>
    <property type="match status" value="1"/>
</dbReference>
<dbReference type="InterPro" id="IPR011856">
    <property type="entry name" value="tRNA_endonuc-like_dom_sf"/>
</dbReference>
<dbReference type="GO" id="GO:0003676">
    <property type="term" value="F:nucleic acid binding"/>
    <property type="evidence" value="ECO:0007669"/>
    <property type="project" value="InterPro"/>
</dbReference>
<dbReference type="Proteomes" id="UP000298416">
    <property type="component" value="Unassembled WGS sequence"/>
</dbReference>
<dbReference type="EC" id="4.6.1.16" evidence="2"/>
<dbReference type="Pfam" id="PF01974">
    <property type="entry name" value="tRNA_int_endo"/>
    <property type="match status" value="1"/>
</dbReference>
<dbReference type="GO" id="GO:0005737">
    <property type="term" value="C:cytoplasm"/>
    <property type="evidence" value="ECO:0007669"/>
    <property type="project" value="TreeGrafter"/>
</dbReference>
<evidence type="ECO:0000259" key="4">
    <source>
        <dbReference type="Pfam" id="PF01974"/>
    </source>
</evidence>
<evidence type="ECO:0000313" key="6">
    <source>
        <dbReference type="EMBL" id="KAG6397222.1"/>
    </source>
</evidence>
<reference evidence="6" key="1">
    <citation type="submission" date="2018-01" db="EMBL/GenBank/DDBJ databases">
        <authorList>
            <person name="Mao J.F."/>
        </authorList>
    </citation>
    <scope>NUCLEOTIDE SEQUENCE</scope>
    <source>
        <strain evidence="6">Huo1</strain>
        <tissue evidence="6">Leaf</tissue>
    </source>
</reference>
<dbReference type="AlphaFoldDB" id="A0A8X8WLS8"/>
<dbReference type="CDD" id="cd22363">
    <property type="entry name" value="tRNA-intron_lyase_C"/>
    <property type="match status" value="1"/>
</dbReference>
<dbReference type="InterPro" id="IPR006677">
    <property type="entry name" value="tRNA_intron_Endonuc_cat-like"/>
</dbReference>
<name>A0A8X8WLS8_SALSN</name>
<dbReference type="InterPro" id="IPR006676">
    <property type="entry name" value="tRNA_splic"/>
</dbReference>
<evidence type="ECO:0000259" key="5">
    <source>
        <dbReference type="Pfam" id="PF02778"/>
    </source>
</evidence>
<dbReference type="Pfam" id="PF02778">
    <property type="entry name" value="tRNA_int_endo_N"/>
    <property type="match status" value="1"/>
</dbReference>
<reference evidence="6" key="2">
    <citation type="submission" date="2020-08" db="EMBL/GenBank/DDBJ databases">
        <title>Plant Genome Project.</title>
        <authorList>
            <person name="Zhang R.-G."/>
        </authorList>
    </citation>
    <scope>NUCLEOTIDE SEQUENCE</scope>
    <source>
        <strain evidence="6">Huo1</strain>
        <tissue evidence="6">Leaf</tissue>
    </source>
</reference>
<comment type="catalytic activity">
    <reaction evidence="3">
        <text>pretRNA = a 3'-half-tRNA molecule with a 5'-OH end + a 5'-half-tRNA molecule with a 2',3'-cyclic phosphate end + an intron with a 2',3'-cyclic phosphate and a 5'-hydroxyl terminus.</text>
        <dbReference type="EC" id="4.6.1.16"/>
    </reaction>
</comment>
<feature type="domain" description="tRNA intron endonuclease catalytic" evidence="4">
    <location>
        <begin position="121"/>
        <end position="206"/>
    </location>
</feature>
<dbReference type="SUPFAM" id="SSF53032">
    <property type="entry name" value="tRNA-intron endonuclease catalytic domain-like"/>
    <property type="match status" value="1"/>
</dbReference>
<sequence length="330" mass="37262">MAPRWKGKTAEAKALAEPMSVVVSKLQTSLIESNAQGLLSGSAVLLEALPEQTELLYRACIGRPVITAEKDKQWHQLSFEEALYLCSVLKCINVAGENKCAKSDEELWHYMVAKRVGFPVLFKAYSHLRRKNWVVRAGSQYGVDYVAYRYHPAFVHSEYAVLALPDEVGDGENARLKVWSDFHCTLRLCGSVAKTLLVLHISRNGEDTASLSRLEHYSVEERIVTRWNPEINDDDDDLIDEDNLLTEEDLNKPQLSLVIVKSESQRNLAKIAAVEELEMRRNVKICVWHNKVALGFLASDIKAGLGIQLINFLVAKQMKPERFDVRLNPS</sequence>
<dbReference type="GO" id="GO:0000379">
    <property type="term" value="P:tRNA-type intron splice site recognition and cleavage"/>
    <property type="evidence" value="ECO:0007669"/>
    <property type="project" value="TreeGrafter"/>
</dbReference>
<dbReference type="GO" id="GO:0000213">
    <property type="term" value="F:tRNA-intron lyase activity"/>
    <property type="evidence" value="ECO:0007669"/>
    <property type="project" value="UniProtKB-EC"/>
</dbReference>
<dbReference type="InterPro" id="IPR036167">
    <property type="entry name" value="tRNA_intron_Endo_cat-like_sf"/>
</dbReference>
<evidence type="ECO:0000256" key="1">
    <source>
        <dbReference type="ARBA" id="ARBA00008078"/>
    </source>
</evidence>
<gene>
    <name evidence="6" type="ORF">SASPL_143388</name>
</gene>
<comment type="caution">
    <text evidence="6">The sequence shown here is derived from an EMBL/GenBank/DDBJ whole genome shotgun (WGS) entry which is preliminary data.</text>
</comment>
<dbReference type="EMBL" id="PNBA02000016">
    <property type="protein sequence ID" value="KAG6397222.1"/>
    <property type="molecule type" value="Genomic_DNA"/>
</dbReference>
<feature type="domain" description="tRNA intron endonuclease N-terminal" evidence="5">
    <location>
        <begin position="36"/>
        <end position="108"/>
    </location>
</feature>
<evidence type="ECO:0000313" key="7">
    <source>
        <dbReference type="Proteomes" id="UP000298416"/>
    </source>
</evidence>
<protein>
    <recommendedName>
        <fullName evidence="2">tRNA-intron lyase</fullName>
        <ecNumber evidence="2">4.6.1.16</ecNumber>
    </recommendedName>
</protein>
<dbReference type="PANTHER" id="PTHR21227:SF0">
    <property type="entry name" value="TRNA-SPLICING ENDONUCLEASE SUBUNIT SEN2"/>
    <property type="match status" value="1"/>
</dbReference>
<evidence type="ECO:0000256" key="2">
    <source>
        <dbReference type="ARBA" id="ARBA00012573"/>
    </source>
</evidence>
<dbReference type="Gene3D" id="3.40.1350.10">
    <property type="match status" value="1"/>
</dbReference>
<evidence type="ECO:0000256" key="3">
    <source>
        <dbReference type="ARBA" id="ARBA00034031"/>
    </source>
</evidence>